<dbReference type="EMBL" id="CP031517">
    <property type="protein sequence ID" value="QOS38969.1"/>
    <property type="molecule type" value="Genomic_DNA"/>
</dbReference>
<dbReference type="Gene3D" id="1.20.1530.20">
    <property type="match status" value="1"/>
</dbReference>
<keyword evidence="3" id="KW-0050">Antiport</keyword>
<evidence type="ECO:0000256" key="2">
    <source>
        <dbReference type="ARBA" id="ARBA00022448"/>
    </source>
</evidence>
<reference evidence="12 13" key="1">
    <citation type="submission" date="2018-08" db="EMBL/GenBank/DDBJ databases">
        <title>The first complete genome of Treponema rectale (CHPAT), a commensal spirochete of the bovine rectum.</title>
        <authorList>
            <person name="Staton G.J."/>
            <person name="Clegg S.R."/>
            <person name="Carter S.D."/>
            <person name="Radford A.D."/>
            <person name="Darby A."/>
            <person name="Hall N."/>
            <person name="Birtles R.J."/>
            <person name="Evans N.J."/>
        </authorList>
    </citation>
    <scope>NUCLEOTIDE SEQUENCE [LARGE SCALE GENOMIC DNA]</scope>
    <source>
        <strain evidence="12 13">CHPA</strain>
    </source>
</reference>
<keyword evidence="2" id="KW-0813">Transport</keyword>
<feature type="transmembrane region" description="Helical" evidence="10">
    <location>
        <begin position="313"/>
        <end position="331"/>
    </location>
</feature>
<evidence type="ECO:0000259" key="11">
    <source>
        <dbReference type="Pfam" id="PF00999"/>
    </source>
</evidence>
<organism evidence="12 13">
    <name type="scientific">Treponema rectale</name>
    <dbReference type="NCBI Taxonomy" id="744512"/>
    <lineage>
        <taxon>Bacteria</taxon>
        <taxon>Pseudomonadati</taxon>
        <taxon>Spirochaetota</taxon>
        <taxon>Spirochaetia</taxon>
        <taxon>Spirochaetales</taxon>
        <taxon>Treponemataceae</taxon>
        <taxon>Treponema</taxon>
    </lineage>
</organism>
<sequence length="468" mass="51016">MEAVMNSLINIPTDNNPQAYKVLLPLGLLLLLSKVFSLLLAKIKVPQVIGYLIAGLVVGLIYLIPNQMILTDYTNTGIGFFAKIGIILIMFSAGIETDINKVKKVGPAALTMALFGVFTPMLLAFGMTYLFDVITGNEINIFRELYYGVILTATSVSVTVATLKEIGKLDTKVGSCLVSAAIIDDVIGIIVLSLVLSLSGSSTSGNDFASLLVHAMNQENNTALSIFFIILFMAIYFGLTFGVGYFTRKLFNYLGSQYPHHIRIVILSLAFCLIWAYISEFFNIADITGAYLMGLILSSTVAHGYIDHRAETTCNYLFGPIFFGSIAMSLYQSDFDFSDPAFISFLVFGLIWVVIGMLGKVIGCSAAGLLFKYKFNDSLKFGIGMMARAEILIICAQKGVDSGLVDNKIMMFCLLLILVSSFATPLLLKFLYRNEVVSPSLDKAQMKELEQEANNIASAESGDSTNAI</sequence>
<proteinExistence type="predicted"/>
<evidence type="ECO:0000256" key="3">
    <source>
        <dbReference type="ARBA" id="ARBA00022449"/>
    </source>
</evidence>
<feature type="transmembrane region" description="Helical" evidence="10">
    <location>
        <begin position="343"/>
        <end position="371"/>
    </location>
</feature>
<comment type="subcellular location">
    <subcellularLocation>
        <location evidence="1">Membrane</location>
        <topology evidence="1">Multi-pass membrane protein</topology>
    </subcellularLocation>
</comment>
<keyword evidence="4 10" id="KW-0812">Transmembrane</keyword>
<feature type="transmembrane region" description="Helical" evidence="10">
    <location>
        <begin position="77"/>
        <end position="95"/>
    </location>
</feature>
<feature type="transmembrane region" description="Helical" evidence="10">
    <location>
        <begin position="258"/>
        <end position="278"/>
    </location>
</feature>
<feature type="transmembrane region" description="Helical" evidence="10">
    <location>
        <begin position="107"/>
        <end position="125"/>
    </location>
</feature>
<dbReference type="AlphaFoldDB" id="A0A7M1XHR7"/>
<dbReference type="GO" id="GO:0006814">
    <property type="term" value="P:sodium ion transport"/>
    <property type="evidence" value="ECO:0007669"/>
    <property type="project" value="UniProtKB-KW"/>
</dbReference>
<feature type="transmembrane region" description="Helical" evidence="10">
    <location>
        <begin position="223"/>
        <end position="246"/>
    </location>
</feature>
<protein>
    <submittedName>
        <fullName evidence="12">Cation:proton antiporter</fullName>
    </submittedName>
</protein>
<feature type="transmembrane region" description="Helical" evidence="10">
    <location>
        <begin position="284"/>
        <end position="306"/>
    </location>
</feature>
<feature type="transmembrane region" description="Helical" evidence="10">
    <location>
        <begin position="175"/>
        <end position="198"/>
    </location>
</feature>
<evidence type="ECO:0000256" key="8">
    <source>
        <dbReference type="ARBA" id="ARBA00023136"/>
    </source>
</evidence>
<keyword evidence="5 10" id="KW-1133">Transmembrane helix</keyword>
<dbReference type="Proteomes" id="UP000593591">
    <property type="component" value="Chromosome"/>
</dbReference>
<evidence type="ECO:0000256" key="9">
    <source>
        <dbReference type="ARBA" id="ARBA00023201"/>
    </source>
</evidence>
<dbReference type="GO" id="GO:0015297">
    <property type="term" value="F:antiporter activity"/>
    <property type="evidence" value="ECO:0007669"/>
    <property type="project" value="UniProtKB-KW"/>
</dbReference>
<feature type="transmembrane region" description="Helical" evidence="10">
    <location>
        <begin position="48"/>
        <end position="65"/>
    </location>
</feature>
<accession>A0A7M1XHR7</accession>
<dbReference type="PANTHER" id="PTHR43562">
    <property type="entry name" value="NAPA-TYPE SODIUM/HYDROGEN ANTIPORTER"/>
    <property type="match status" value="1"/>
</dbReference>
<dbReference type="GO" id="GO:1902600">
    <property type="term" value="P:proton transmembrane transport"/>
    <property type="evidence" value="ECO:0007669"/>
    <property type="project" value="InterPro"/>
</dbReference>
<evidence type="ECO:0000313" key="13">
    <source>
        <dbReference type="Proteomes" id="UP000593591"/>
    </source>
</evidence>
<dbReference type="GO" id="GO:0016020">
    <property type="term" value="C:membrane"/>
    <property type="evidence" value="ECO:0007669"/>
    <property type="project" value="UniProtKB-SubCell"/>
</dbReference>
<evidence type="ECO:0000256" key="10">
    <source>
        <dbReference type="SAM" id="Phobius"/>
    </source>
</evidence>
<feature type="domain" description="Cation/H+ exchanger transmembrane" evidence="11">
    <location>
        <begin position="30"/>
        <end position="429"/>
    </location>
</feature>
<feature type="transmembrane region" description="Helical" evidence="10">
    <location>
        <begin position="22"/>
        <end position="41"/>
    </location>
</feature>
<dbReference type="Pfam" id="PF00999">
    <property type="entry name" value="Na_H_Exchanger"/>
    <property type="match status" value="1"/>
</dbReference>
<evidence type="ECO:0000256" key="5">
    <source>
        <dbReference type="ARBA" id="ARBA00022989"/>
    </source>
</evidence>
<evidence type="ECO:0000256" key="4">
    <source>
        <dbReference type="ARBA" id="ARBA00022692"/>
    </source>
</evidence>
<name>A0A7M1XHR7_9SPIR</name>
<keyword evidence="7" id="KW-0406">Ion transport</keyword>
<gene>
    <name evidence="12" type="ORF">DYE49_00250</name>
</gene>
<feature type="transmembrane region" description="Helical" evidence="10">
    <location>
        <begin position="145"/>
        <end position="163"/>
    </location>
</feature>
<evidence type="ECO:0000256" key="7">
    <source>
        <dbReference type="ARBA" id="ARBA00023065"/>
    </source>
</evidence>
<dbReference type="InterPro" id="IPR038770">
    <property type="entry name" value="Na+/solute_symporter_sf"/>
</dbReference>
<keyword evidence="9" id="KW-0739">Sodium transport</keyword>
<feature type="transmembrane region" description="Helical" evidence="10">
    <location>
        <begin position="409"/>
        <end position="432"/>
    </location>
</feature>
<keyword evidence="8 10" id="KW-0472">Membrane</keyword>
<keyword evidence="6" id="KW-0915">Sodium</keyword>
<dbReference type="InterPro" id="IPR006153">
    <property type="entry name" value="Cation/H_exchanger_TM"/>
</dbReference>
<dbReference type="PANTHER" id="PTHR43562:SF3">
    <property type="entry name" value="SODIUM ION_PROTON EXCHANGER (EUROFUNG)"/>
    <property type="match status" value="1"/>
</dbReference>
<evidence type="ECO:0000256" key="6">
    <source>
        <dbReference type="ARBA" id="ARBA00023053"/>
    </source>
</evidence>
<dbReference type="KEGG" id="trc:DYE49_00250"/>
<evidence type="ECO:0000256" key="1">
    <source>
        <dbReference type="ARBA" id="ARBA00004141"/>
    </source>
</evidence>
<evidence type="ECO:0000313" key="12">
    <source>
        <dbReference type="EMBL" id="QOS38969.1"/>
    </source>
</evidence>